<dbReference type="Pfam" id="PF02080">
    <property type="entry name" value="TrkA_C"/>
    <property type="match status" value="1"/>
</dbReference>
<feature type="domain" description="RCK N-terminal" evidence="1">
    <location>
        <begin position="2"/>
        <end position="120"/>
    </location>
</feature>
<dbReference type="Gene3D" id="3.40.50.720">
    <property type="entry name" value="NAD(P)-binding Rossmann-like Domain"/>
    <property type="match status" value="1"/>
</dbReference>
<dbReference type="Proteomes" id="UP000219215">
    <property type="component" value="Chromosome DPRO"/>
</dbReference>
<accession>A0A2C8F549</accession>
<dbReference type="InterPro" id="IPR036721">
    <property type="entry name" value="RCK_C_sf"/>
</dbReference>
<dbReference type="InterPro" id="IPR003148">
    <property type="entry name" value="RCK_N"/>
</dbReference>
<dbReference type="InterPro" id="IPR050721">
    <property type="entry name" value="Trk_Ktr_HKT_K-transport"/>
</dbReference>
<dbReference type="OrthoDB" id="9776294at2"/>
<keyword evidence="4" id="KW-1185">Reference proteome</keyword>
<dbReference type="PANTHER" id="PTHR43833">
    <property type="entry name" value="POTASSIUM CHANNEL PROTEIN 2-RELATED-RELATED"/>
    <property type="match status" value="1"/>
</dbReference>
<dbReference type="PANTHER" id="PTHR43833:SF7">
    <property type="entry name" value="KTR SYSTEM POTASSIUM UPTAKE PROTEIN C"/>
    <property type="match status" value="1"/>
</dbReference>
<evidence type="ECO:0000259" key="1">
    <source>
        <dbReference type="PROSITE" id="PS51201"/>
    </source>
</evidence>
<reference evidence="4" key="1">
    <citation type="submission" date="2017-09" db="EMBL/GenBank/DDBJ databases">
        <authorList>
            <person name="Regsiter A."/>
            <person name="William W."/>
        </authorList>
    </citation>
    <scope>NUCLEOTIDE SEQUENCE [LARGE SCALE GENOMIC DNA]</scope>
    <source>
        <strain evidence="4">500-1</strain>
    </source>
</reference>
<name>A0A2C8F549_9BACT</name>
<dbReference type="PROSITE" id="PS51201">
    <property type="entry name" value="RCK_N"/>
    <property type="match status" value="1"/>
</dbReference>
<proteinExistence type="predicted"/>
<protein>
    <recommendedName>
        <fullName evidence="5">TrkA-N domain protein</fullName>
    </recommendedName>
</protein>
<dbReference type="AlphaFoldDB" id="A0A2C8F549"/>
<dbReference type="Pfam" id="PF02254">
    <property type="entry name" value="TrkA_N"/>
    <property type="match status" value="1"/>
</dbReference>
<dbReference type="PROSITE" id="PS51202">
    <property type="entry name" value="RCK_C"/>
    <property type="match status" value="1"/>
</dbReference>
<evidence type="ECO:0000313" key="4">
    <source>
        <dbReference type="Proteomes" id="UP000219215"/>
    </source>
</evidence>
<dbReference type="SUPFAM" id="SSF51735">
    <property type="entry name" value="NAD(P)-binding Rossmann-fold domains"/>
    <property type="match status" value="1"/>
</dbReference>
<dbReference type="InterPro" id="IPR006037">
    <property type="entry name" value="RCK_C"/>
</dbReference>
<organism evidence="3 4">
    <name type="scientific">Pseudodesulfovibrio profundus</name>
    <dbReference type="NCBI Taxonomy" id="57320"/>
    <lineage>
        <taxon>Bacteria</taxon>
        <taxon>Pseudomonadati</taxon>
        <taxon>Thermodesulfobacteriota</taxon>
        <taxon>Desulfovibrionia</taxon>
        <taxon>Desulfovibrionales</taxon>
        <taxon>Desulfovibrionaceae</taxon>
    </lineage>
</organism>
<dbReference type="InterPro" id="IPR036291">
    <property type="entry name" value="NAD(P)-bd_dom_sf"/>
</dbReference>
<dbReference type="Gene3D" id="3.30.70.1450">
    <property type="entry name" value="Regulator of K+ conductance, C-terminal domain"/>
    <property type="match status" value="1"/>
</dbReference>
<dbReference type="GO" id="GO:0008324">
    <property type="term" value="F:monoatomic cation transmembrane transporter activity"/>
    <property type="evidence" value="ECO:0007669"/>
    <property type="project" value="InterPro"/>
</dbReference>
<dbReference type="GO" id="GO:0006813">
    <property type="term" value="P:potassium ion transport"/>
    <property type="evidence" value="ECO:0007669"/>
    <property type="project" value="InterPro"/>
</dbReference>
<dbReference type="RefSeq" id="WP_097010742.1">
    <property type="nucleotide sequence ID" value="NZ_LT907975.1"/>
</dbReference>
<sequence>MSQQILIIGLGQFGMSLARTLSDKGAEVLAVDISRNLVDEAAAFVAEAVVIDGTDEVELARLEPSKRDSAVCAIGDDSKESSIICTALLRQMGAPVVIARANDKMHQRILQLVGAHQVINPEQEFGKRFANRLLYRDIVVDTSLGEDLHLTEIRIQPAMIGKNLIELSLPKRFGVMVVGIRRGSPARILQPSPSDPLRANDHLIIVSSEAAIPQLTKGFQL</sequence>
<dbReference type="KEGG" id="pprf:DPRO_0623"/>
<gene>
    <name evidence="3" type="ORF">DPRO_0623</name>
</gene>
<feature type="domain" description="RCK C-terminal" evidence="2">
    <location>
        <begin position="137"/>
        <end position="221"/>
    </location>
</feature>
<evidence type="ECO:0000313" key="3">
    <source>
        <dbReference type="EMBL" id="SOB57507.1"/>
    </source>
</evidence>
<evidence type="ECO:0000259" key="2">
    <source>
        <dbReference type="PROSITE" id="PS51202"/>
    </source>
</evidence>
<dbReference type="EMBL" id="LT907975">
    <property type="protein sequence ID" value="SOB57507.1"/>
    <property type="molecule type" value="Genomic_DNA"/>
</dbReference>
<evidence type="ECO:0008006" key="5">
    <source>
        <dbReference type="Google" id="ProtNLM"/>
    </source>
</evidence>
<dbReference type="SUPFAM" id="SSF116726">
    <property type="entry name" value="TrkA C-terminal domain-like"/>
    <property type="match status" value="1"/>
</dbReference>